<gene>
    <name evidence="1" type="ORF">AB0I48_36005</name>
</gene>
<organism evidence="1 2">
    <name type="scientific">Nocardia aurea</name>
    <dbReference type="NCBI Taxonomy" id="2144174"/>
    <lineage>
        <taxon>Bacteria</taxon>
        <taxon>Bacillati</taxon>
        <taxon>Actinomycetota</taxon>
        <taxon>Actinomycetes</taxon>
        <taxon>Mycobacteriales</taxon>
        <taxon>Nocardiaceae</taxon>
        <taxon>Nocardia</taxon>
    </lineage>
</organism>
<evidence type="ECO:0000313" key="1">
    <source>
        <dbReference type="EMBL" id="MEV0712974.1"/>
    </source>
</evidence>
<reference evidence="1 2" key="1">
    <citation type="submission" date="2024-06" db="EMBL/GenBank/DDBJ databases">
        <title>The Natural Products Discovery Center: Release of the First 8490 Sequenced Strains for Exploring Actinobacteria Biosynthetic Diversity.</title>
        <authorList>
            <person name="Kalkreuter E."/>
            <person name="Kautsar S.A."/>
            <person name="Yang D."/>
            <person name="Bader C.D."/>
            <person name="Teijaro C.N."/>
            <person name="Fluegel L."/>
            <person name="Davis C.M."/>
            <person name="Simpson J.R."/>
            <person name="Lauterbach L."/>
            <person name="Steele A.D."/>
            <person name="Gui C."/>
            <person name="Meng S."/>
            <person name="Li G."/>
            <person name="Viehrig K."/>
            <person name="Ye F."/>
            <person name="Su P."/>
            <person name="Kiefer A.F."/>
            <person name="Nichols A."/>
            <person name="Cepeda A.J."/>
            <person name="Yan W."/>
            <person name="Fan B."/>
            <person name="Jiang Y."/>
            <person name="Adhikari A."/>
            <person name="Zheng C.-J."/>
            <person name="Schuster L."/>
            <person name="Cowan T.M."/>
            <person name="Smanski M.J."/>
            <person name="Chevrette M.G."/>
            <person name="De Carvalho L.P.S."/>
            <person name="Shen B."/>
        </authorList>
    </citation>
    <scope>NUCLEOTIDE SEQUENCE [LARGE SCALE GENOMIC DNA]</scope>
    <source>
        <strain evidence="1 2">NPDC050403</strain>
    </source>
</reference>
<evidence type="ECO:0000313" key="2">
    <source>
        <dbReference type="Proteomes" id="UP001551695"/>
    </source>
</evidence>
<protein>
    <submittedName>
        <fullName evidence="1">Uncharacterized protein</fullName>
    </submittedName>
</protein>
<dbReference type="Proteomes" id="UP001551695">
    <property type="component" value="Unassembled WGS sequence"/>
</dbReference>
<comment type="caution">
    <text evidence="1">The sequence shown here is derived from an EMBL/GenBank/DDBJ whole genome shotgun (WGS) entry which is preliminary data.</text>
</comment>
<dbReference type="EMBL" id="JBFAKC010000033">
    <property type="protein sequence ID" value="MEV0712974.1"/>
    <property type="molecule type" value="Genomic_DNA"/>
</dbReference>
<keyword evidence="2" id="KW-1185">Reference proteome</keyword>
<sequence length="104" mass="11553">MATAGYLVPPEDGDERAFVEFAHTYNGYEAFGGSPESLASATRKVRIAWDEIGELPNDLDLLRGCLFLEVRGHRHRGDAEPFNELAFVRALVGRIREFSGGRVD</sequence>
<dbReference type="RefSeq" id="WP_109530605.1">
    <property type="nucleotide sequence ID" value="NZ_JBFAKC010000033.1"/>
</dbReference>
<proteinExistence type="predicted"/>
<name>A0ABV3G5L7_9NOCA</name>
<accession>A0ABV3G5L7</accession>